<gene>
    <name evidence="1" type="ORF">S06H3_63527</name>
</gene>
<accession>X1NT33</accession>
<dbReference type="AlphaFoldDB" id="X1NT33"/>
<name>X1NT33_9ZZZZ</name>
<protein>
    <submittedName>
        <fullName evidence="1">Uncharacterized protein</fullName>
    </submittedName>
</protein>
<dbReference type="EMBL" id="BARV01042160">
    <property type="protein sequence ID" value="GAI46763.1"/>
    <property type="molecule type" value="Genomic_DNA"/>
</dbReference>
<reference evidence="1" key="1">
    <citation type="journal article" date="2014" name="Front. Microbiol.">
        <title>High frequency of phylogenetically diverse reductive dehalogenase-homologous genes in deep subseafloor sedimentary metagenomes.</title>
        <authorList>
            <person name="Kawai M."/>
            <person name="Futagami T."/>
            <person name="Toyoda A."/>
            <person name="Takaki Y."/>
            <person name="Nishi S."/>
            <person name="Hori S."/>
            <person name="Arai W."/>
            <person name="Tsubouchi T."/>
            <person name="Morono Y."/>
            <person name="Uchiyama I."/>
            <person name="Ito T."/>
            <person name="Fujiyama A."/>
            <person name="Inagaki F."/>
            <person name="Takami H."/>
        </authorList>
    </citation>
    <scope>NUCLEOTIDE SEQUENCE</scope>
    <source>
        <strain evidence="1">Expedition CK06-06</strain>
    </source>
</reference>
<proteinExistence type="predicted"/>
<sequence length="49" mass="5386">MIEALERKLDSFNAAERKQALTALFEKAESGEIALPQAGTAINLHCHTF</sequence>
<feature type="non-terminal residue" evidence="1">
    <location>
        <position position="49"/>
    </location>
</feature>
<comment type="caution">
    <text evidence="1">The sequence shown here is derived from an EMBL/GenBank/DDBJ whole genome shotgun (WGS) entry which is preliminary data.</text>
</comment>
<organism evidence="1">
    <name type="scientific">marine sediment metagenome</name>
    <dbReference type="NCBI Taxonomy" id="412755"/>
    <lineage>
        <taxon>unclassified sequences</taxon>
        <taxon>metagenomes</taxon>
        <taxon>ecological metagenomes</taxon>
    </lineage>
</organism>
<evidence type="ECO:0000313" key="1">
    <source>
        <dbReference type="EMBL" id="GAI46763.1"/>
    </source>
</evidence>